<dbReference type="PROSITE" id="PS00211">
    <property type="entry name" value="ABC_TRANSPORTER_1"/>
    <property type="match status" value="1"/>
</dbReference>
<keyword evidence="2 7" id="KW-0812">Transmembrane</keyword>
<dbReference type="SUPFAM" id="SSF90123">
    <property type="entry name" value="ABC transporter transmembrane region"/>
    <property type="match status" value="1"/>
</dbReference>
<organism evidence="10 11">
    <name type="scientific">Streptococcus equi subsp. equi</name>
    <dbReference type="NCBI Taxonomy" id="148942"/>
    <lineage>
        <taxon>Bacteria</taxon>
        <taxon>Bacillati</taxon>
        <taxon>Bacillota</taxon>
        <taxon>Bacilli</taxon>
        <taxon>Lactobacillales</taxon>
        <taxon>Streptococcaceae</taxon>
        <taxon>Streptococcus</taxon>
    </lineage>
</organism>
<feature type="transmembrane region" description="Helical" evidence="7">
    <location>
        <begin position="132"/>
        <end position="157"/>
    </location>
</feature>
<keyword evidence="5 7" id="KW-1133">Transmembrane helix</keyword>
<accession>A0A380JPN8</accession>
<sequence>MKKLLSYLGRFRYFALLVFMLGGFSSILQSLVIQRVIAIDTVSDFRSLWKLFIVGLLTYLLFYGLEFGANVVYDVACKRIMLVLRDKLTRTLLLSGQAIDQHEATNFLSQDLEFFYDNYVTQVMRLPKDGMIFLVVAIYLITLNPLLAFLFIVGSLLRPLPQLFLTQTTESLGKRQSDERERSMSLIIDYVNGSSTLLRHQAFESTYDQLENQVLTYETARRNYYYLSNFLFFCNGLTQFLGRVVPIGIYFLLPIVFGHIPVSSLVAMFMASNHLANPLQNMMYATFSMQAAASVKARIDDMIDQVADEAETPYVPHFKALALEGITKSYGAKLILKDFSYTFEQGKKYLIKGASGRGKSTLLHIIKGATVDSGKIAFITKDNHSFESYQANIGMVSQAPFLFNGTLEENICLNQEFSKEDILAVLDQVHLLEELPAGLGFQIENNGTNISGGQRVRIELARFLLRQKDILLLDEVTAALDKDNARRVRELIFSLPITIIEVAHHVDQAIAYDDMIEL</sequence>
<evidence type="ECO:0000313" key="10">
    <source>
        <dbReference type="EMBL" id="SUN45868.1"/>
    </source>
</evidence>
<dbReference type="GO" id="GO:0034040">
    <property type="term" value="F:ATPase-coupled lipid transmembrane transporter activity"/>
    <property type="evidence" value="ECO:0007669"/>
    <property type="project" value="TreeGrafter"/>
</dbReference>
<name>A0A380JPN8_9STRE</name>
<evidence type="ECO:0000256" key="2">
    <source>
        <dbReference type="ARBA" id="ARBA00022692"/>
    </source>
</evidence>
<comment type="subcellular location">
    <subcellularLocation>
        <location evidence="1">Cell membrane</location>
        <topology evidence="1">Multi-pass membrane protein</topology>
    </subcellularLocation>
</comment>
<dbReference type="SUPFAM" id="SSF52540">
    <property type="entry name" value="P-loop containing nucleoside triphosphate hydrolases"/>
    <property type="match status" value="1"/>
</dbReference>
<dbReference type="AlphaFoldDB" id="A0A380JPN8"/>
<evidence type="ECO:0000256" key="5">
    <source>
        <dbReference type="ARBA" id="ARBA00022989"/>
    </source>
</evidence>
<dbReference type="GO" id="GO:0140359">
    <property type="term" value="F:ABC-type transporter activity"/>
    <property type="evidence" value="ECO:0007669"/>
    <property type="project" value="InterPro"/>
</dbReference>
<proteinExistence type="predicted"/>
<dbReference type="InterPro" id="IPR036640">
    <property type="entry name" value="ABC1_TM_sf"/>
</dbReference>
<feature type="domain" description="ABC transporter" evidence="8">
    <location>
        <begin position="321"/>
        <end position="518"/>
    </location>
</feature>
<dbReference type="GO" id="GO:0016887">
    <property type="term" value="F:ATP hydrolysis activity"/>
    <property type="evidence" value="ECO:0007669"/>
    <property type="project" value="InterPro"/>
</dbReference>
<evidence type="ECO:0000256" key="4">
    <source>
        <dbReference type="ARBA" id="ARBA00022840"/>
    </source>
</evidence>
<keyword evidence="6 7" id="KW-0472">Membrane</keyword>
<feature type="transmembrane region" description="Helical" evidence="7">
    <location>
        <begin position="12"/>
        <end position="32"/>
    </location>
</feature>
<evidence type="ECO:0000256" key="1">
    <source>
        <dbReference type="ARBA" id="ARBA00004651"/>
    </source>
</evidence>
<dbReference type="Gene3D" id="3.40.50.300">
    <property type="entry name" value="P-loop containing nucleotide triphosphate hydrolases"/>
    <property type="match status" value="1"/>
</dbReference>
<dbReference type="Gene3D" id="1.20.1560.10">
    <property type="entry name" value="ABC transporter type 1, transmembrane domain"/>
    <property type="match status" value="1"/>
</dbReference>
<feature type="transmembrane region" description="Helical" evidence="7">
    <location>
        <begin position="52"/>
        <end position="73"/>
    </location>
</feature>
<dbReference type="InterPro" id="IPR003439">
    <property type="entry name" value="ABC_transporter-like_ATP-bd"/>
</dbReference>
<dbReference type="EMBL" id="UHFF01000002">
    <property type="protein sequence ID" value="SUN45868.1"/>
    <property type="molecule type" value="Genomic_DNA"/>
</dbReference>
<evidence type="ECO:0000256" key="3">
    <source>
        <dbReference type="ARBA" id="ARBA00022741"/>
    </source>
</evidence>
<dbReference type="EC" id="3.6.3.-" evidence="10"/>
<evidence type="ECO:0000259" key="8">
    <source>
        <dbReference type="PROSITE" id="PS50893"/>
    </source>
</evidence>
<dbReference type="GO" id="GO:0005524">
    <property type="term" value="F:ATP binding"/>
    <property type="evidence" value="ECO:0007669"/>
    <property type="project" value="UniProtKB-KW"/>
</dbReference>
<dbReference type="Pfam" id="PF00664">
    <property type="entry name" value="ABC_membrane"/>
    <property type="match status" value="1"/>
</dbReference>
<gene>
    <name evidence="10" type="primary">bmrA</name>
    <name evidence="10" type="ORF">NCTC12092_00722</name>
</gene>
<reference evidence="10 11" key="1">
    <citation type="submission" date="2018-06" db="EMBL/GenBank/DDBJ databases">
        <authorList>
            <consortium name="Pathogen Informatics"/>
            <person name="Doyle S."/>
        </authorList>
    </citation>
    <scope>NUCLEOTIDE SEQUENCE [LARGE SCALE GENOMIC DNA]</scope>
    <source>
        <strain evidence="10 11">NCTC12092</strain>
    </source>
</reference>
<dbReference type="InterPro" id="IPR039421">
    <property type="entry name" value="Type_1_exporter"/>
</dbReference>
<dbReference type="Proteomes" id="UP000254461">
    <property type="component" value="Unassembled WGS sequence"/>
</dbReference>
<dbReference type="Pfam" id="PF00005">
    <property type="entry name" value="ABC_tran"/>
    <property type="match status" value="1"/>
</dbReference>
<evidence type="ECO:0000313" key="11">
    <source>
        <dbReference type="Proteomes" id="UP000254461"/>
    </source>
</evidence>
<evidence type="ECO:0000259" key="9">
    <source>
        <dbReference type="PROSITE" id="PS50929"/>
    </source>
</evidence>
<keyword evidence="4 10" id="KW-0067">ATP-binding</keyword>
<dbReference type="InterPro" id="IPR003593">
    <property type="entry name" value="AAA+_ATPase"/>
</dbReference>
<dbReference type="InterPro" id="IPR011527">
    <property type="entry name" value="ABC1_TM_dom"/>
</dbReference>
<dbReference type="SMART" id="SM00382">
    <property type="entry name" value="AAA"/>
    <property type="match status" value="1"/>
</dbReference>
<dbReference type="RefSeq" id="WP_115250812.1">
    <property type="nucleotide sequence ID" value="NZ_UHFF01000002.1"/>
</dbReference>
<evidence type="ECO:0000256" key="7">
    <source>
        <dbReference type="SAM" id="Phobius"/>
    </source>
</evidence>
<protein>
    <submittedName>
        <fullName evidence="10">ATP-binding/permease protein</fullName>
        <ecNumber evidence="10">3.6.3.-</ecNumber>
    </submittedName>
</protein>
<keyword evidence="3" id="KW-0547">Nucleotide-binding</keyword>
<dbReference type="GO" id="GO:0005886">
    <property type="term" value="C:plasma membrane"/>
    <property type="evidence" value="ECO:0007669"/>
    <property type="project" value="UniProtKB-SubCell"/>
</dbReference>
<feature type="domain" description="ABC transmembrane type-1" evidence="9">
    <location>
        <begin position="14"/>
        <end position="291"/>
    </location>
</feature>
<dbReference type="PANTHER" id="PTHR24221:SF654">
    <property type="entry name" value="ATP-BINDING CASSETTE SUB-FAMILY B MEMBER 6"/>
    <property type="match status" value="1"/>
</dbReference>
<keyword evidence="10" id="KW-0378">Hydrolase</keyword>
<dbReference type="CDD" id="cd03228">
    <property type="entry name" value="ABCC_MRP_Like"/>
    <property type="match status" value="1"/>
</dbReference>
<dbReference type="PANTHER" id="PTHR24221">
    <property type="entry name" value="ATP-BINDING CASSETTE SUB-FAMILY B"/>
    <property type="match status" value="1"/>
</dbReference>
<evidence type="ECO:0000256" key="6">
    <source>
        <dbReference type="ARBA" id="ARBA00023136"/>
    </source>
</evidence>
<dbReference type="PROSITE" id="PS50893">
    <property type="entry name" value="ABC_TRANSPORTER_2"/>
    <property type="match status" value="1"/>
</dbReference>
<dbReference type="InterPro" id="IPR017871">
    <property type="entry name" value="ABC_transporter-like_CS"/>
</dbReference>
<dbReference type="InterPro" id="IPR027417">
    <property type="entry name" value="P-loop_NTPase"/>
</dbReference>
<dbReference type="PROSITE" id="PS50929">
    <property type="entry name" value="ABC_TM1F"/>
    <property type="match status" value="1"/>
</dbReference>